<dbReference type="CDD" id="cd07122">
    <property type="entry name" value="ALDH_F20_ACDH"/>
    <property type="match status" value="1"/>
</dbReference>
<keyword evidence="4" id="KW-1185">Reference proteome</keyword>
<dbReference type="Proteomes" id="UP001156102">
    <property type="component" value="Unassembled WGS sequence"/>
</dbReference>
<evidence type="ECO:0000313" key="3">
    <source>
        <dbReference type="EMBL" id="MCP8970405.1"/>
    </source>
</evidence>
<reference evidence="3" key="1">
    <citation type="submission" date="2022-07" db="EMBL/GenBank/DDBJ databases">
        <authorList>
            <person name="Li W.-J."/>
            <person name="Deng Q.-Q."/>
        </authorList>
    </citation>
    <scope>NUCLEOTIDE SEQUENCE</scope>
    <source>
        <strain evidence="3">SYSU M60031</strain>
    </source>
</reference>
<dbReference type="GO" id="GO:0016620">
    <property type="term" value="F:oxidoreductase activity, acting on the aldehyde or oxo group of donors, NAD or NADP as acceptor"/>
    <property type="evidence" value="ECO:0007669"/>
    <property type="project" value="InterPro"/>
</dbReference>
<dbReference type="PANTHER" id="PTHR11699">
    <property type="entry name" value="ALDEHYDE DEHYDROGENASE-RELATED"/>
    <property type="match status" value="1"/>
</dbReference>
<organism evidence="3 4">
    <name type="scientific">Ectobacillus ponti</name>
    <dbReference type="NCBI Taxonomy" id="2961894"/>
    <lineage>
        <taxon>Bacteria</taxon>
        <taxon>Bacillati</taxon>
        <taxon>Bacillota</taxon>
        <taxon>Bacilli</taxon>
        <taxon>Bacillales</taxon>
        <taxon>Bacillaceae</taxon>
        <taxon>Ectobacillus</taxon>
    </lineage>
</organism>
<dbReference type="InterPro" id="IPR016162">
    <property type="entry name" value="Ald_DH_N"/>
</dbReference>
<name>A0AA42BQL0_9BACI</name>
<comment type="caution">
    <text evidence="3">The sequence shown here is derived from an EMBL/GenBank/DDBJ whole genome shotgun (WGS) entry which is preliminary data.</text>
</comment>
<sequence length="501" mass="53655">MDFDLQSLQEMRDAVRQAKAAQETFQTFSQQRVDEVVRAISEAALQAAQELAVLAVEETGMGVVAHKALKNEVAARDVYESIRHERTVGLLREDKHAKVMEYGSPFGVIAAMVPTTNPTSTAIFKSMIALKAQNSIVISPHPNAARCTVRAAEICAEAAVAAGAPEGLISWISKPTMIAAEGLMKHPDVHLVVATGGSALVRAAYSSGKPAYGVGPGNVPVYIDRTAQPGPAVERIVMSKTFDHGTICASEQAVIVDRYIQEQVIHAFKQQCAYFVNAEEKQRLARVISPAPGKLNPAIVGKSARDIAALAQIAVPAGTRLLLAEESMVGKEYPFSLEKLSPILAFYTVNGWEEALELSKMLLHHGGNGHTLALHTSDERVAREFAQQCPVSRIVVNTPSALGAVGATTGLKPSFTLGCGTFGGNMTSDNLSSHHLLNIKRLAYGMKELSIGAEEQQAALPEVKVEEIVQQVLKQAAGLERLDHEHVSRLVAQALAAVQSN</sequence>
<feature type="domain" description="Aldehyde dehydrogenase" evidence="2">
    <location>
        <begin position="9"/>
        <end position="415"/>
    </location>
</feature>
<gene>
    <name evidence="3" type="ORF">NK662_17930</name>
</gene>
<dbReference type="AlphaFoldDB" id="A0AA42BQL0"/>
<dbReference type="Gene3D" id="3.40.309.10">
    <property type="entry name" value="Aldehyde Dehydrogenase, Chain A, domain 2"/>
    <property type="match status" value="1"/>
</dbReference>
<evidence type="ECO:0000313" key="4">
    <source>
        <dbReference type="Proteomes" id="UP001156102"/>
    </source>
</evidence>
<protein>
    <submittedName>
        <fullName evidence="3">Aldehyde dehydrogenase family protein</fullName>
    </submittedName>
</protein>
<evidence type="ECO:0000259" key="2">
    <source>
        <dbReference type="Pfam" id="PF00171"/>
    </source>
</evidence>
<dbReference type="Pfam" id="PF00171">
    <property type="entry name" value="Aldedh"/>
    <property type="match status" value="1"/>
</dbReference>
<dbReference type="InterPro" id="IPR016161">
    <property type="entry name" value="Ald_DH/histidinol_DH"/>
</dbReference>
<evidence type="ECO:0000256" key="1">
    <source>
        <dbReference type="ARBA" id="ARBA00023002"/>
    </source>
</evidence>
<dbReference type="InterPro" id="IPR016163">
    <property type="entry name" value="Ald_DH_C"/>
</dbReference>
<proteinExistence type="predicted"/>
<dbReference type="EMBL" id="JANCLT010000011">
    <property type="protein sequence ID" value="MCP8970405.1"/>
    <property type="molecule type" value="Genomic_DNA"/>
</dbReference>
<keyword evidence="1" id="KW-0560">Oxidoreductase</keyword>
<dbReference type="InterPro" id="IPR015590">
    <property type="entry name" value="Aldehyde_DH_dom"/>
</dbReference>
<dbReference type="SUPFAM" id="SSF53720">
    <property type="entry name" value="ALDH-like"/>
    <property type="match status" value="1"/>
</dbReference>
<dbReference type="Gene3D" id="3.40.605.10">
    <property type="entry name" value="Aldehyde Dehydrogenase, Chain A, domain 1"/>
    <property type="match status" value="1"/>
</dbReference>
<dbReference type="RefSeq" id="WP_254760324.1">
    <property type="nucleotide sequence ID" value="NZ_JANCLT010000011.1"/>
</dbReference>
<accession>A0AA42BQL0</accession>